<geneLocation type="plasmid" evidence="1 2">
    <name>pSCL4</name>
</geneLocation>
<dbReference type="eggNOG" id="COG1609">
    <property type="taxonomic scope" value="Bacteria"/>
</dbReference>
<protein>
    <submittedName>
        <fullName evidence="1">Putative IS3 family ISVisp1-like transposase</fullName>
    </submittedName>
</protein>
<organism evidence="1 2">
    <name type="scientific">Streptomyces clavuligerus</name>
    <dbReference type="NCBI Taxonomy" id="1901"/>
    <lineage>
        <taxon>Bacteria</taxon>
        <taxon>Bacillati</taxon>
        <taxon>Actinomycetota</taxon>
        <taxon>Actinomycetes</taxon>
        <taxon>Kitasatosporales</taxon>
        <taxon>Streptomycetaceae</taxon>
        <taxon>Streptomyces</taxon>
    </lineage>
</organism>
<dbReference type="EMBL" id="CM000914">
    <property type="protein sequence ID" value="EFG03659.2"/>
    <property type="molecule type" value="Genomic_DNA"/>
</dbReference>
<reference evidence="1 2" key="1">
    <citation type="journal article" date="2010" name="Genome Biol. Evol.">
        <title>The sequence of a 1.8-mb bacterial linear plasmid reveals a rich evolutionary reservoir of secondary metabolic pathways.</title>
        <authorList>
            <person name="Medema M.H."/>
            <person name="Trefzer A."/>
            <person name="Kovalchuk A."/>
            <person name="van den Berg M."/>
            <person name="Mueller U."/>
            <person name="Heijne W."/>
            <person name="Wu L."/>
            <person name="Alam M.T."/>
            <person name="Ronning C.M."/>
            <person name="Nierman W.C."/>
            <person name="Bovenberg R.A.L."/>
            <person name="Breitling R."/>
            <person name="Takano E."/>
        </authorList>
    </citation>
    <scope>NUCLEOTIDE SEQUENCE [LARGE SCALE GENOMIC DNA]</scope>
    <source>
        <strain evidence="2">ATCC 27064 / DSM 738 / JCM 4710 / NBRC 13307 / NCIMB 12785 / NRRL 3585 / VKM Ac-602</strain>
        <plasmid evidence="1">pSCL4</plasmid>
    </source>
</reference>
<accession>B5GUE6</accession>
<gene>
    <name evidence="1" type="ORF">SCLAV_p0168</name>
</gene>
<keyword evidence="2" id="KW-1185">Reference proteome</keyword>
<proteinExistence type="predicted"/>
<evidence type="ECO:0000313" key="1">
    <source>
        <dbReference type="EMBL" id="EFG03659.2"/>
    </source>
</evidence>
<dbReference type="AlphaFoldDB" id="B5GUE6"/>
<keyword evidence="1" id="KW-0614">Plasmid</keyword>
<name>B5GUE6_STRCL</name>
<dbReference type="Proteomes" id="UP000002357">
    <property type="component" value="Plasmid pSCL4"/>
</dbReference>
<sequence length="130" mass="13727">MIRCCDTGRPEGIEAALTSKFETLFPHLDERQGRLAMAAEARSLGHGGIRLVARAAGVRAGTVSCGVAELESGEGPLGLVSREGGGRKRLADLHPGLRPALLALVEPDVRGIRCRHCGGRRNRHAGSLQS</sequence>
<evidence type="ECO:0000313" key="2">
    <source>
        <dbReference type="Proteomes" id="UP000002357"/>
    </source>
</evidence>